<organism evidence="2">
    <name type="scientific">Anopheles marajoara</name>
    <dbReference type="NCBI Taxonomy" id="58244"/>
    <lineage>
        <taxon>Eukaryota</taxon>
        <taxon>Metazoa</taxon>
        <taxon>Ecdysozoa</taxon>
        <taxon>Arthropoda</taxon>
        <taxon>Hexapoda</taxon>
        <taxon>Insecta</taxon>
        <taxon>Pterygota</taxon>
        <taxon>Neoptera</taxon>
        <taxon>Endopterygota</taxon>
        <taxon>Diptera</taxon>
        <taxon>Nematocera</taxon>
        <taxon>Culicoidea</taxon>
        <taxon>Culicidae</taxon>
        <taxon>Anophelinae</taxon>
        <taxon>Anopheles</taxon>
    </lineage>
</organism>
<name>A0A2M4C918_9DIPT</name>
<accession>A0A2M4C918</accession>
<dbReference type="EMBL" id="GGFJ01012663">
    <property type="protein sequence ID" value="MBW61804.1"/>
    <property type="molecule type" value="Transcribed_RNA"/>
</dbReference>
<reference evidence="2" key="1">
    <citation type="submission" date="2018-01" db="EMBL/GenBank/DDBJ databases">
        <title>An insight into the sialome of Amazonian anophelines.</title>
        <authorList>
            <person name="Ribeiro J.M."/>
            <person name="Scarpassa V."/>
            <person name="Calvo E."/>
        </authorList>
    </citation>
    <scope>NUCLEOTIDE SEQUENCE</scope>
    <source>
        <tissue evidence="2">Salivary glands</tissue>
    </source>
</reference>
<protein>
    <submittedName>
        <fullName evidence="2">Putative secreted protein</fullName>
    </submittedName>
</protein>
<feature type="signal peptide" evidence="1">
    <location>
        <begin position="1"/>
        <end position="15"/>
    </location>
</feature>
<keyword evidence="1" id="KW-0732">Signal</keyword>
<feature type="chain" id="PRO_5014979842" evidence="1">
    <location>
        <begin position="16"/>
        <end position="97"/>
    </location>
</feature>
<dbReference type="AlphaFoldDB" id="A0A2M4C918"/>
<evidence type="ECO:0000256" key="1">
    <source>
        <dbReference type="SAM" id="SignalP"/>
    </source>
</evidence>
<sequence>MVLISILRLQSSAWSAPWSTPAPALLPYNCRKKDPHNCGSAHGEQPSKRHAMLVAVVDRRLPAKCVTRGVRAEVGVQRLNIVLRREGSYTLLVMYPP</sequence>
<evidence type="ECO:0000313" key="2">
    <source>
        <dbReference type="EMBL" id="MBW61804.1"/>
    </source>
</evidence>
<proteinExistence type="predicted"/>